<dbReference type="InterPro" id="IPR042100">
    <property type="entry name" value="Bug_dom1"/>
</dbReference>
<accession>A0ABT3MUI1</accession>
<sequence length="326" mass="35382">MGIRKSFSRFLAGSVLSTLCLAGSIQANTIDKTHFLVPGGAGGGWDSTARGIGEAMNRSGILERVSYENMSGGGGGRAIAYLIETAQRQQGTLMVNSTPIVIRSLQKVFPQSFRDLTPVAAVIGDYGILAVRADSDIKTFDDALKQFRENPRKLKIAGGSVAGSMDHLIAAMVFQAAGENPRKVRYIPYDAGGKAMAGLLSGETDLLATGLGEALEMQRSGKIRIIGVTANKRLTSAPNIPTFAEQKGDATFVNWRGVFGPPNLPAEKVEAYASLFEKMYQTPEWKQIRDTNGWVEIFKSGDDFMTYLNEQERDLGILMRQMGFLQ</sequence>
<dbReference type="Gene3D" id="3.40.190.150">
    <property type="entry name" value="Bordetella uptake gene, domain 1"/>
    <property type="match status" value="1"/>
</dbReference>
<dbReference type="CDD" id="cd07012">
    <property type="entry name" value="PBP2_Bug_TTT"/>
    <property type="match status" value="1"/>
</dbReference>
<dbReference type="Proteomes" id="UP001209854">
    <property type="component" value="Unassembled WGS sequence"/>
</dbReference>
<gene>
    <name evidence="3" type="ORF">NX722_10405</name>
</gene>
<dbReference type="Pfam" id="PF03401">
    <property type="entry name" value="TctC"/>
    <property type="match status" value="1"/>
</dbReference>
<evidence type="ECO:0000313" key="3">
    <source>
        <dbReference type="EMBL" id="MCW7553040.1"/>
    </source>
</evidence>
<evidence type="ECO:0000313" key="4">
    <source>
        <dbReference type="Proteomes" id="UP001209854"/>
    </source>
</evidence>
<dbReference type="EMBL" id="JAPFCC010000001">
    <property type="protein sequence ID" value="MCW7553040.1"/>
    <property type="molecule type" value="Genomic_DNA"/>
</dbReference>
<evidence type="ECO:0000256" key="2">
    <source>
        <dbReference type="SAM" id="SignalP"/>
    </source>
</evidence>
<proteinExistence type="inferred from homology"/>
<protein>
    <submittedName>
        <fullName evidence="3">Tripartite tricarboxylate transporter substrate-binding protein</fullName>
    </submittedName>
</protein>
<comment type="caution">
    <text evidence="3">The sequence shown here is derived from an EMBL/GenBank/DDBJ whole genome shotgun (WGS) entry which is preliminary data.</text>
</comment>
<dbReference type="RefSeq" id="WP_262567913.1">
    <property type="nucleotide sequence ID" value="NZ_JAPFCC010000001.1"/>
</dbReference>
<organism evidence="3 4">
    <name type="scientific">Endozoicomonas gorgoniicola</name>
    <dbReference type="NCBI Taxonomy" id="1234144"/>
    <lineage>
        <taxon>Bacteria</taxon>
        <taxon>Pseudomonadati</taxon>
        <taxon>Pseudomonadota</taxon>
        <taxon>Gammaproteobacteria</taxon>
        <taxon>Oceanospirillales</taxon>
        <taxon>Endozoicomonadaceae</taxon>
        <taxon>Endozoicomonas</taxon>
    </lineage>
</organism>
<feature type="chain" id="PRO_5046271154" evidence="2">
    <location>
        <begin position="28"/>
        <end position="326"/>
    </location>
</feature>
<dbReference type="PANTHER" id="PTHR42928">
    <property type="entry name" value="TRICARBOXYLATE-BINDING PROTEIN"/>
    <property type="match status" value="1"/>
</dbReference>
<name>A0ABT3MUI1_9GAMM</name>
<dbReference type="InterPro" id="IPR005064">
    <property type="entry name" value="BUG"/>
</dbReference>
<dbReference type="SUPFAM" id="SSF53850">
    <property type="entry name" value="Periplasmic binding protein-like II"/>
    <property type="match status" value="1"/>
</dbReference>
<reference evidence="3 4" key="1">
    <citation type="submission" date="2022-10" db="EMBL/GenBank/DDBJ databases">
        <title>High-quality genome sequences of two octocoral-associated bacteria, Endozoicomonas euniceicola EF212 and Endozoicomonas gorgoniicola PS125.</title>
        <authorList>
            <person name="Chiou Y.-J."/>
            <person name="Chen Y.-H."/>
        </authorList>
    </citation>
    <scope>NUCLEOTIDE SEQUENCE [LARGE SCALE GENOMIC DNA]</scope>
    <source>
        <strain evidence="3 4">PS125</strain>
    </source>
</reference>
<dbReference type="PIRSF" id="PIRSF017082">
    <property type="entry name" value="YflP"/>
    <property type="match status" value="1"/>
</dbReference>
<evidence type="ECO:0000256" key="1">
    <source>
        <dbReference type="ARBA" id="ARBA00006987"/>
    </source>
</evidence>
<feature type="signal peptide" evidence="2">
    <location>
        <begin position="1"/>
        <end position="27"/>
    </location>
</feature>
<dbReference type="PANTHER" id="PTHR42928:SF3">
    <property type="entry name" value="UPF0065 PROTEIN YFLP"/>
    <property type="match status" value="1"/>
</dbReference>
<keyword evidence="4" id="KW-1185">Reference proteome</keyword>
<keyword evidence="2" id="KW-0732">Signal</keyword>
<dbReference type="Gene3D" id="3.40.190.10">
    <property type="entry name" value="Periplasmic binding protein-like II"/>
    <property type="match status" value="1"/>
</dbReference>
<comment type="similarity">
    <text evidence="1">Belongs to the UPF0065 (bug) family.</text>
</comment>